<dbReference type="EMBL" id="CP034464">
    <property type="protein sequence ID" value="AZP10928.1"/>
    <property type="molecule type" value="Genomic_DNA"/>
</dbReference>
<keyword evidence="2" id="KW-1185">Reference proteome</keyword>
<dbReference type="RefSeq" id="WP_126126327.1">
    <property type="nucleotide sequence ID" value="NZ_CP034464.1"/>
</dbReference>
<gene>
    <name evidence="1" type="ORF">EJN92_02180</name>
</gene>
<proteinExistence type="predicted"/>
<name>A0A3S9HFN7_9BURK</name>
<evidence type="ECO:0000313" key="1">
    <source>
        <dbReference type="EMBL" id="AZP10928.1"/>
    </source>
</evidence>
<dbReference type="KEGG" id="upv:EJN92_02180"/>
<dbReference type="AlphaFoldDB" id="A0A3S9HFN7"/>
<accession>A0A3S9HFN7</accession>
<reference evidence="1 2" key="1">
    <citation type="journal article" date="2011" name="Int. J. Syst. Evol. Microbiol.">
        <title>Description of Undibacterium oligocarboniphilum sp. nov., isolated from purified water, and Undibacterium pigrum strain CCUG 49012 as the type strain of Undibacterium parvum sp. nov., and emended descriptions of the genus Undibacterium and the species Undibacterium pigrum.</title>
        <authorList>
            <person name="Eder W."/>
            <person name="Wanner G."/>
            <person name="Ludwig W."/>
            <person name="Busse H.J."/>
            <person name="Ziemke-Kageler F."/>
            <person name="Lang E."/>
        </authorList>
    </citation>
    <scope>NUCLEOTIDE SEQUENCE [LARGE SCALE GENOMIC DNA]</scope>
    <source>
        <strain evidence="1 2">DSM 23061</strain>
    </source>
</reference>
<dbReference type="Proteomes" id="UP000275663">
    <property type="component" value="Chromosome"/>
</dbReference>
<organism evidence="1 2">
    <name type="scientific">Undibacterium parvum</name>
    <dbReference type="NCBI Taxonomy" id="401471"/>
    <lineage>
        <taxon>Bacteria</taxon>
        <taxon>Pseudomonadati</taxon>
        <taxon>Pseudomonadota</taxon>
        <taxon>Betaproteobacteria</taxon>
        <taxon>Burkholderiales</taxon>
        <taxon>Oxalobacteraceae</taxon>
        <taxon>Undibacterium</taxon>
    </lineage>
</organism>
<sequence>MRHRIPDASAQLDIDQLCSKDKLNKKPRSFSNQTLAQHAALILAWAKARGSSKRKVSRLILQKLGLSTSPDQVYRFVKSINGGIWPHKKTRKVGDE</sequence>
<protein>
    <submittedName>
        <fullName evidence="1">Uncharacterized protein</fullName>
    </submittedName>
</protein>
<evidence type="ECO:0000313" key="2">
    <source>
        <dbReference type="Proteomes" id="UP000275663"/>
    </source>
</evidence>